<evidence type="ECO:0000259" key="1">
    <source>
        <dbReference type="PROSITE" id="PS50181"/>
    </source>
</evidence>
<sequence>MEASLTSMPVDILDTIFQDFNYQEILNLRLINREFNNYVTTFKPDFRLKYITVTAITSGFVISFGENREQWKSKNHLKSVMCVEGDDDMWGPLDTILGHQKSILDYFELKCSLEENERGYIKLLEKMETVLPTLPRKLPVKKLSLEAKTQDQVLGVLPHLDSAHLRTIEFTDFVTHALQETRPRNTMETDQIIELDQWKMAKKFSAERMVFDARITDFDHFDDVRIDLDTFKMSELKEWKENLCRGTSRKTVNISCHQLIEDDELPNNYTVTQGPFDGHETYCYRIPNSPDAVLRISKYGRNGSARFELDRFRSELVELVQRLRFEW</sequence>
<reference evidence="3" key="1">
    <citation type="submission" date="2011-07" db="EMBL/GenBank/DDBJ databases">
        <authorList>
            <consortium name="Caenorhabditis brenneri Sequencing and Analysis Consortium"/>
            <person name="Wilson R.K."/>
        </authorList>
    </citation>
    <scope>NUCLEOTIDE SEQUENCE [LARGE SCALE GENOMIC DNA]</scope>
    <source>
        <strain evidence="3">PB2801</strain>
    </source>
</reference>
<dbReference type="PROSITE" id="PS50181">
    <property type="entry name" value="FBOX"/>
    <property type="match status" value="1"/>
</dbReference>
<dbReference type="InterPro" id="IPR001810">
    <property type="entry name" value="F-box_dom"/>
</dbReference>
<protein>
    <recommendedName>
        <fullName evidence="1">F-box domain-containing protein</fullName>
    </recommendedName>
</protein>
<dbReference type="InterPro" id="IPR040161">
    <property type="entry name" value="FB224"/>
</dbReference>
<proteinExistence type="predicted"/>
<organism evidence="3">
    <name type="scientific">Caenorhabditis brenneri</name>
    <name type="common">Nematode worm</name>
    <dbReference type="NCBI Taxonomy" id="135651"/>
    <lineage>
        <taxon>Eukaryota</taxon>
        <taxon>Metazoa</taxon>
        <taxon>Ecdysozoa</taxon>
        <taxon>Nematoda</taxon>
        <taxon>Chromadorea</taxon>
        <taxon>Rhabditida</taxon>
        <taxon>Rhabditina</taxon>
        <taxon>Rhabditomorpha</taxon>
        <taxon>Rhabditoidea</taxon>
        <taxon>Rhabditidae</taxon>
        <taxon>Peloderinae</taxon>
        <taxon>Caenorhabditis</taxon>
    </lineage>
</organism>
<name>G0NIB7_CAEBE</name>
<gene>
    <name evidence="2" type="ORF">CAEBREN_12152</name>
</gene>
<dbReference type="AlphaFoldDB" id="G0NIB7"/>
<evidence type="ECO:0000313" key="2">
    <source>
        <dbReference type="EMBL" id="EGT31795.1"/>
    </source>
</evidence>
<dbReference type="PANTHER" id="PTHR23015:SF4">
    <property type="entry name" value="DUF38 DOMAIN-CONTAINING PROTEIN-RELATED"/>
    <property type="match status" value="1"/>
</dbReference>
<dbReference type="Proteomes" id="UP000008068">
    <property type="component" value="Unassembled WGS sequence"/>
</dbReference>
<dbReference type="eggNOG" id="ENOG502TJX5">
    <property type="taxonomic scope" value="Eukaryota"/>
</dbReference>
<dbReference type="InterPro" id="IPR002900">
    <property type="entry name" value="DUF38/FTH_CAE_spp"/>
</dbReference>
<dbReference type="EMBL" id="GL379889">
    <property type="protein sequence ID" value="EGT31795.1"/>
    <property type="molecule type" value="Genomic_DNA"/>
</dbReference>
<dbReference type="GO" id="GO:0045087">
    <property type="term" value="P:innate immune response"/>
    <property type="evidence" value="ECO:0007669"/>
    <property type="project" value="TreeGrafter"/>
</dbReference>
<dbReference type="Pfam" id="PF01827">
    <property type="entry name" value="FTH"/>
    <property type="match status" value="1"/>
</dbReference>
<accession>G0NIB7</accession>
<dbReference type="InParanoid" id="G0NIB7"/>
<evidence type="ECO:0000313" key="3">
    <source>
        <dbReference type="Proteomes" id="UP000008068"/>
    </source>
</evidence>
<feature type="domain" description="F-box" evidence="1">
    <location>
        <begin position="2"/>
        <end position="51"/>
    </location>
</feature>
<dbReference type="HOGENOM" id="CLU_030831_0_2_1"/>
<keyword evidence="3" id="KW-1185">Reference proteome</keyword>
<dbReference type="PANTHER" id="PTHR23015">
    <property type="entry name" value="UNCHARACTERIZED C.ELEGANS PROTEIN"/>
    <property type="match status" value="1"/>
</dbReference>